<dbReference type="InterPro" id="IPR000868">
    <property type="entry name" value="Isochorismatase-like_dom"/>
</dbReference>
<sequence length="181" mass="19260">MSKRAVIVVDLQKDYLASGKFALVGMDAAIENAARIVAMARRSGDLVINVRHEGPTDAPFFVSGTEGAEIVPAMTPQEGEDVITKNYPNAFRETNLADLLSSAAIEDVTIIGAMSHMCIDATARAAADLGYKTTIIQDACATRDLEYRGEAVPAAKVHAAFMSALAFGYGKVLSTDEYLAK</sequence>
<evidence type="ECO:0000313" key="5">
    <source>
        <dbReference type="Proteomes" id="UP001190825"/>
    </source>
</evidence>
<dbReference type="Gene3D" id="3.40.50.850">
    <property type="entry name" value="Isochorismatase-like"/>
    <property type="match status" value="1"/>
</dbReference>
<gene>
    <name evidence="4" type="primary">yddQ</name>
    <name evidence="3" type="ORF">BMJ33_20720</name>
    <name evidence="4" type="ORF">EMEDMD4_300105</name>
</gene>
<reference evidence="4" key="3">
    <citation type="submission" date="2019-06" db="EMBL/GenBank/DDBJ databases">
        <authorList>
            <person name="Le Quere A."/>
            <person name="Colella S."/>
        </authorList>
    </citation>
    <scope>NUCLEOTIDE SEQUENCE</scope>
    <source>
        <strain evidence="4">EmedicaeMD41</strain>
    </source>
</reference>
<evidence type="ECO:0000259" key="2">
    <source>
        <dbReference type="Pfam" id="PF00857"/>
    </source>
</evidence>
<dbReference type="OMA" id="TGMMTHM"/>
<keyword evidence="5" id="KW-1185">Reference proteome</keyword>
<dbReference type="PANTHER" id="PTHR43540:SF1">
    <property type="entry name" value="ISOCHORISMATASE HYDROLASE"/>
    <property type="match status" value="1"/>
</dbReference>
<dbReference type="EMBL" id="NBUC01000103">
    <property type="protein sequence ID" value="PLU00686.1"/>
    <property type="molecule type" value="Genomic_DNA"/>
</dbReference>
<dbReference type="AlphaFoldDB" id="A0A508X0N1"/>
<dbReference type="RefSeq" id="WP_012066818.1">
    <property type="nucleotide sequence ID" value="NZ_ATYC01000022.1"/>
</dbReference>
<dbReference type="EMBL" id="CABFNB010000096">
    <property type="protein sequence ID" value="VTZ61739.1"/>
    <property type="molecule type" value="Genomic_DNA"/>
</dbReference>
<protein>
    <submittedName>
        <fullName evidence="3">Cysteine hydrolase</fullName>
    </submittedName>
    <submittedName>
        <fullName evidence="4">Uncharacterized isochorismatase family protein YddQ</fullName>
        <ecNumber evidence="4">3.-.-.-</ecNumber>
    </submittedName>
</protein>
<feature type="domain" description="Isochorismatase-like" evidence="2">
    <location>
        <begin position="5"/>
        <end position="152"/>
    </location>
</feature>
<name>A0A508X0N1_9HYPH</name>
<evidence type="ECO:0000256" key="1">
    <source>
        <dbReference type="ARBA" id="ARBA00022801"/>
    </source>
</evidence>
<organism evidence="4">
    <name type="scientific">Sinorhizobium medicae</name>
    <dbReference type="NCBI Taxonomy" id="110321"/>
    <lineage>
        <taxon>Bacteria</taxon>
        <taxon>Pseudomonadati</taxon>
        <taxon>Pseudomonadota</taxon>
        <taxon>Alphaproteobacteria</taxon>
        <taxon>Hyphomicrobiales</taxon>
        <taxon>Rhizobiaceae</taxon>
        <taxon>Sinorhizobium/Ensifer group</taxon>
        <taxon>Sinorhizobium</taxon>
    </lineage>
</organism>
<keyword evidence="1 4" id="KW-0378">Hydrolase</keyword>
<dbReference type="Proteomes" id="UP001190825">
    <property type="component" value="Unassembled WGS sequence"/>
</dbReference>
<dbReference type="InterPro" id="IPR050272">
    <property type="entry name" value="Isochorismatase-like_hydrls"/>
</dbReference>
<evidence type="ECO:0000313" key="3">
    <source>
        <dbReference type="EMBL" id="PLU00686.1"/>
    </source>
</evidence>
<reference evidence="3 5" key="2">
    <citation type="journal article" date="2018" name="FEMS Microbiol. Ecol.">
        <title>Co-invading symbiotic mutualists of Medicago polymorpha retain high ancestral diversity and contain diverse accessory genomes.</title>
        <authorList>
            <person name="Porter S.S."/>
            <person name="Faber-Hammond J.J."/>
            <person name="Friesen M.L."/>
        </authorList>
    </citation>
    <scope>NUCLEOTIDE SEQUENCE [LARGE SCALE GENOMIC DNA]</scope>
    <source>
        <strain evidence="3 5">Str16</strain>
    </source>
</reference>
<evidence type="ECO:0000313" key="4">
    <source>
        <dbReference type="EMBL" id="VTZ61739.1"/>
    </source>
</evidence>
<dbReference type="CDD" id="cd01014">
    <property type="entry name" value="nicotinamidase_related"/>
    <property type="match status" value="1"/>
</dbReference>
<dbReference type="EC" id="3.-.-.-" evidence="4"/>
<proteinExistence type="predicted"/>
<dbReference type="GeneID" id="61611874"/>
<dbReference type="Proteomes" id="UP000507954">
    <property type="component" value="Unassembled WGS sequence"/>
</dbReference>
<dbReference type="PANTHER" id="PTHR43540">
    <property type="entry name" value="PEROXYUREIDOACRYLATE/UREIDOACRYLATE AMIDOHYDROLASE-RELATED"/>
    <property type="match status" value="1"/>
</dbReference>
<accession>A0A508X0N1</accession>
<dbReference type="Pfam" id="PF00857">
    <property type="entry name" value="Isochorismatase"/>
    <property type="match status" value="1"/>
</dbReference>
<dbReference type="SUPFAM" id="SSF52499">
    <property type="entry name" value="Isochorismatase-like hydrolases"/>
    <property type="match status" value="1"/>
</dbReference>
<dbReference type="InterPro" id="IPR036380">
    <property type="entry name" value="Isochorismatase-like_sf"/>
</dbReference>
<dbReference type="GO" id="GO:0016787">
    <property type="term" value="F:hydrolase activity"/>
    <property type="evidence" value="ECO:0007669"/>
    <property type="project" value="UniProtKB-KW"/>
</dbReference>
<reference evidence="3" key="1">
    <citation type="submission" date="2017-04" db="EMBL/GenBank/DDBJ databases">
        <authorList>
            <person name="Porter S."/>
            <person name="Friesen M.L."/>
            <person name="Faber-Hammond J."/>
        </authorList>
    </citation>
    <scope>NUCLEOTIDE SEQUENCE</scope>
    <source>
        <strain evidence="3">Str16</strain>
    </source>
</reference>